<name>A0A1V0SJY5_9VIRU</name>
<evidence type="ECO:0000313" key="1">
    <source>
        <dbReference type="EMBL" id="ARF12059.1"/>
    </source>
</evidence>
<organism evidence="1">
    <name type="scientific">Klosneuvirus KNV1</name>
    <dbReference type="NCBI Taxonomy" id="1977640"/>
    <lineage>
        <taxon>Viruses</taxon>
        <taxon>Varidnaviria</taxon>
        <taxon>Bamfordvirae</taxon>
        <taxon>Nucleocytoviricota</taxon>
        <taxon>Megaviricetes</taxon>
        <taxon>Imitervirales</taxon>
        <taxon>Mimiviridae</taxon>
        <taxon>Klosneuvirinae</taxon>
        <taxon>Klosneuvirus</taxon>
    </lineage>
</organism>
<protein>
    <submittedName>
        <fullName evidence="1">Uncharacterized protein</fullName>
    </submittedName>
</protein>
<dbReference type="PANTHER" id="PTHR31252:SF11">
    <property type="entry name" value="DUF4419 DOMAIN-CONTAINING PROTEIN"/>
    <property type="match status" value="1"/>
</dbReference>
<dbReference type="Pfam" id="PF14388">
    <property type="entry name" value="DUF4419"/>
    <property type="match status" value="1"/>
</dbReference>
<reference evidence="1" key="1">
    <citation type="journal article" date="2017" name="Science">
        <title>Giant viruses with an expanded complement of translation system components.</title>
        <authorList>
            <person name="Schulz F."/>
            <person name="Yutin N."/>
            <person name="Ivanova N.N."/>
            <person name="Ortega D.R."/>
            <person name="Lee T.K."/>
            <person name="Vierheilig J."/>
            <person name="Daims H."/>
            <person name="Horn M."/>
            <person name="Wagner M."/>
            <person name="Jensen G.J."/>
            <person name="Kyrpides N.C."/>
            <person name="Koonin E.V."/>
            <person name="Woyke T."/>
        </authorList>
    </citation>
    <scope>NUCLEOTIDE SEQUENCE</scope>
    <source>
        <strain evidence="1">KNV1</strain>
    </source>
</reference>
<dbReference type="EMBL" id="KY684110">
    <property type="protein sequence ID" value="ARF12059.1"/>
    <property type="molecule type" value="Genomic_DNA"/>
</dbReference>
<sequence length="816" mass="96170">MAVVHIIDSAQLPDATKFTSFDQFSSRLLKSSADFYPKERDYITHLKNESRLGVKIDSDFKLEAFTRPIPKNKTTYHDGYMHYLLTAWKADCGIEVAPWHIWNVILHQFCQIVKDQSDKYRHLFTTSSEKTRLVFSDDPESANYFPGTQFDIKIFFDTLQKHIKMDINKFIPQFSGQPDGYAESMMGLFADMVQEYYSCMILGCSIPKVRVRGTSQEWNRLLTTITELEAITGCEYFTNIKQPLSELINNLKNKDYWSKFFYLDRCGSGHQEELAGHIKKFLFNKGKILSNELPNMISRYPFKHLPSGSGREDHNFISGIMYSNLDSENILVPEYHYNITQFDTNLCKFTPQSASQNMLLVDFLELANKYHCTYGKDYRKNHMVITESRNKLADGIKKIYLEYADFRKTLDNFTIRYNQKDNEKYLHELHEKHMREIAKHNQIVRECQQTGKPYLQVLNEQRKMKLKTQYYFWLKDQEDIDRNANTYELVRNVPLERFIELLKLQEEDVNFIQEHLDPIYEYIKNNRFDVYTERVITMHNPVVLKLFLDKFKSDPFKFHWPRGGSSGDNTLCGEKTHDDLYGFFLFANFDEYLTYQSMHPNVLAYVAKQLFDLLSSEDKRLLLEMYIKNYKLSILNIVNEYNKSSEQIETLNKNEDHNSYRWRVQNCGYPYNKLSKLEKETENEQKRLLKVYNLYGIDMSEKPSYKPSQLLNTTISSNPPRTLNKQMVQQNFQTVYANSIKQAIIKAGVSGDDAVKLQNCLEQFVNKVYNADEVMKDKWDHWLHRNNDFVTKCAESAGKLNYNVDEIIKTIIPVKK</sequence>
<gene>
    <name evidence="1" type="ORF">Klosneuvirus_3_194</name>
</gene>
<accession>A0A1V0SJY5</accession>
<dbReference type="PANTHER" id="PTHR31252">
    <property type="entry name" value="DUF4419 DOMAIN-CONTAINING PROTEIN"/>
    <property type="match status" value="1"/>
</dbReference>
<proteinExistence type="predicted"/>
<dbReference type="InterPro" id="IPR025533">
    <property type="entry name" value="DUF4419"/>
</dbReference>